<dbReference type="GO" id="GO:0005886">
    <property type="term" value="C:plasma membrane"/>
    <property type="evidence" value="ECO:0007669"/>
    <property type="project" value="UniProtKB-SubCell"/>
</dbReference>
<keyword evidence="3" id="KW-0433">Leucine-rich repeat</keyword>
<dbReference type="Pfam" id="PF00560">
    <property type="entry name" value="LRR_1"/>
    <property type="match status" value="2"/>
</dbReference>
<dbReference type="InterPro" id="IPR001611">
    <property type="entry name" value="Leu-rich_rpt"/>
</dbReference>
<keyword evidence="8" id="KW-0472">Membrane</keyword>
<comment type="subcellular location">
    <subcellularLocation>
        <location evidence="1">Cell membrane</location>
    </subcellularLocation>
</comment>
<sequence length="384" mass="43805">MAKNQRPSHAFAVILLLPLFLNVVVVHCKTLKRDVKALNEIKASLGWRVVYSWVGDDPCGDGDLPPWSGVTCSTQGDYRVVTELEVYAVSIVGPFPVAVTNLLDLTRLDLHNNKLTGPIPPQIGRLKRLKVLYGSLLPVWCLKRRLELLDYFSALCCRKEGLFERCNPRVLKNGGRRVEEQSTRNLRWNKLQDVIPLEIGELKSLTHLYLSFNNFKGEIPTELANLPELRYLYLHENRFTGRIPPELGTLQNLRHLDVGNNHLVGTIRELIRIEGCFPSLRNLYLNNNYLTGGIPTQLANLTNLEILHLSYNKMTGIVPFGPAHIPRLTYLYLDHNQFTGRIPDAFYKHPFIKEMYIEGNAFRPGVNPIGFHKVLEVSDTEFLF</sequence>
<reference evidence="11" key="1">
    <citation type="submission" date="2020-08" db="EMBL/GenBank/DDBJ databases">
        <title>Plant Genome Project.</title>
        <authorList>
            <person name="Zhang R.-G."/>
        </authorList>
    </citation>
    <scope>NUCLEOTIDE SEQUENCE</scope>
    <source>
        <strain evidence="11">WSP0</strain>
        <tissue evidence="11">Leaf</tissue>
    </source>
</reference>
<evidence type="ECO:0000256" key="8">
    <source>
        <dbReference type="ARBA" id="ARBA00023136"/>
    </source>
</evidence>
<dbReference type="AlphaFoldDB" id="A0AAV6I515"/>
<evidence type="ECO:0000256" key="3">
    <source>
        <dbReference type="ARBA" id="ARBA00022614"/>
    </source>
</evidence>
<dbReference type="InterPro" id="IPR032675">
    <property type="entry name" value="LRR_dom_sf"/>
</dbReference>
<dbReference type="InterPro" id="IPR013210">
    <property type="entry name" value="LRR_N_plant-typ"/>
</dbReference>
<keyword evidence="12" id="KW-1185">Reference proteome</keyword>
<evidence type="ECO:0000256" key="4">
    <source>
        <dbReference type="ARBA" id="ARBA00022692"/>
    </source>
</evidence>
<gene>
    <name evidence="11" type="ORF">RHGRI_034581</name>
</gene>
<dbReference type="Proteomes" id="UP000823749">
    <property type="component" value="Chromosome 12"/>
</dbReference>
<dbReference type="Pfam" id="PF12799">
    <property type="entry name" value="LRR_4"/>
    <property type="match status" value="1"/>
</dbReference>
<organism evidence="11 12">
    <name type="scientific">Rhododendron griersonianum</name>
    <dbReference type="NCBI Taxonomy" id="479676"/>
    <lineage>
        <taxon>Eukaryota</taxon>
        <taxon>Viridiplantae</taxon>
        <taxon>Streptophyta</taxon>
        <taxon>Embryophyta</taxon>
        <taxon>Tracheophyta</taxon>
        <taxon>Spermatophyta</taxon>
        <taxon>Magnoliopsida</taxon>
        <taxon>eudicotyledons</taxon>
        <taxon>Gunneridae</taxon>
        <taxon>Pentapetalae</taxon>
        <taxon>asterids</taxon>
        <taxon>Ericales</taxon>
        <taxon>Ericaceae</taxon>
        <taxon>Ericoideae</taxon>
        <taxon>Rhodoreae</taxon>
        <taxon>Rhododendron</taxon>
    </lineage>
</organism>
<dbReference type="PRINTS" id="PR00019">
    <property type="entry name" value="LEURICHRPT"/>
</dbReference>
<evidence type="ECO:0000256" key="5">
    <source>
        <dbReference type="ARBA" id="ARBA00022729"/>
    </source>
</evidence>
<dbReference type="SMART" id="SM00369">
    <property type="entry name" value="LRR_TYP"/>
    <property type="match status" value="5"/>
</dbReference>
<evidence type="ECO:0000256" key="1">
    <source>
        <dbReference type="ARBA" id="ARBA00004236"/>
    </source>
</evidence>
<proteinExistence type="predicted"/>
<evidence type="ECO:0000256" key="9">
    <source>
        <dbReference type="SAM" id="SignalP"/>
    </source>
</evidence>
<dbReference type="PANTHER" id="PTHR48009">
    <property type="entry name" value="LEUCINE-RICH REPEAT (LRR) FAMILY PROTEIN"/>
    <property type="match status" value="1"/>
</dbReference>
<feature type="chain" id="PRO_5043574279" description="Leucine-rich repeat-containing N-terminal plant-type domain-containing protein" evidence="9">
    <location>
        <begin position="29"/>
        <end position="384"/>
    </location>
</feature>
<keyword evidence="7" id="KW-1133">Transmembrane helix</keyword>
<evidence type="ECO:0000313" key="12">
    <source>
        <dbReference type="Proteomes" id="UP000823749"/>
    </source>
</evidence>
<evidence type="ECO:0000256" key="6">
    <source>
        <dbReference type="ARBA" id="ARBA00022737"/>
    </source>
</evidence>
<keyword evidence="2" id="KW-1003">Cell membrane</keyword>
<dbReference type="GO" id="GO:0006952">
    <property type="term" value="P:defense response"/>
    <property type="evidence" value="ECO:0007669"/>
    <property type="project" value="UniProtKB-ARBA"/>
</dbReference>
<keyword evidence="4" id="KW-0812">Transmembrane</keyword>
<accession>A0AAV6I515</accession>
<dbReference type="PANTHER" id="PTHR48009:SF16">
    <property type="entry name" value="LEUCINE-RICH REPEAT-CONTAINING N-TERMINAL PLANT-TYPE DOMAIN-CONTAINING PROTEIN"/>
    <property type="match status" value="1"/>
</dbReference>
<dbReference type="GO" id="GO:0051707">
    <property type="term" value="P:response to other organism"/>
    <property type="evidence" value="ECO:0007669"/>
    <property type="project" value="UniProtKB-ARBA"/>
</dbReference>
<keyword evidence="6" id="KW-0677">Repeat</keyword>
<evidence type="ECO:0000259" key="10">
    <source>
        <dbReference type="Pfam" id="PF08263"/>
    </source>
</evidence>
<comment type="caution">
    <text evidence="11">The sequence shown here is derived from an EMBL/GenBank/DDBJ whole genome shotgun (WGS) entry which is preliminary data.</text>
</comment>
<dbReference type="Pfam" id="PF13855">
    <property type="entry name" value="LRR_8"/>
    <property type="match status" value="1"/>
</dbReference>
<evidence type="ECO:0000313" key="11">
    <source>
        <dbReference type="EMBL" id="KAG5522444.1"/>
    </source>
</evidence>
<name>A0AAV6I515_9ERIC</name>
<dbReference type="InterPro" id="IPR025875">
    <property type="entry name" value="Leu-rich_rpt_4"/>
</dbReference>
<dbReference type="InterPro" id="IPR003591">
    <property type="entry name" value="Leu-rich_rpt_typical-subtyp"/>
</dbReference>
<dbReference type="InterPro" id="IPR053213">
    <property type="entry name" value="RLP29"/>
</dbReference>
<evidence type="ECO:0000256" key="2">
    <source>
        <dbReference type="ARBA" id="ARBA00022475"/>
    </source>
</evidence>
<dbReference type="SUPFAM" id="SSF52058">
    <property type="entry name" value="L domain-like"/>
    <property type="match status" value="1"/>
</dbReference>
<feature type="domain" description="Leucine-rich repeat-containing N-terminal plant-type" evidence="10">
    <location>
        <begin position="32"/>
        <end position="73"/>
    </location>
</feature>
<dbReference type="Pfam" id="PF08263">
    <property type="entry name" value="LRRNT_2"/>
    <property type="match status" value="1"/>
</dbReference>
<dbReference type="FunFam" id="3.80.10.10:FF:000299">
    <property type="entry name" value="Piriformospora indica-insensitive protein 2"/>
    <property type="match status" value="1"/>
</dbReference>
<evidence type="ECO:0000256" key="7">
    <source>
        <dbReference type="ARBA" id="ARBA00022989"/>
    </source>
</evidence>
<dbReference type="EMBL" id="JACTNZ010000012">
    <property type="protein sequence ID" value="KAG5522444.1"/>
    <property type="molecule type" value="Genomic_DNA"/>
</dbReference>
<protein>
    <recommendedName>
        <fullName evidence="10">Leucine-rich repeat-containing N-terminal plant-type domain-containing protein</fullName>
    </recommendedName>
</protein>
<dbReference type="Gene3D" id="3.80.10.10">
    <property type="entry name" value="Ribonuclease Inhibitor"/>
    <property type="match status" value="3"/>
</dbReference>
<feature type="signal peptide" evidence="9">
    <location>
        <begin position="1"/>
        <end position="28"/>
    </location>
</feature>
<keyword evidence="5 9" id="KW-0732">Signal</keyword>